<evidence type="ECO:0000256" key="5">
    <source>
        <dbReference type="ARBA" id="ARBA00023136"/>
    </source>
</evidence>
<evidence type="ECO:0000256" key="1">
    <source>
        <dbReference type="ARBA" id="ARBA00004651"/>
    </source>
</evidence>
<evidence type="ECO:0000256" key="6">
    <source>
        <dbReference type="SAM" id="Phobius"/>
    </source>
</evidence>
<dbReference type="RefSeq" id="WP_349761599.1">
    <property type="nucleotide sequence ID" value="NZ_JBEGCJ010000003.1"/>
</dbReference>
<dbReference type="InterPro" id="IPR050833">
    <property type="entry name" value="Poly_Biosynth_Transport"/>
</dbReference>
<proteinExistence type="predicted"/>
<name>A0ABV1NHT4_9GAMM</name>
<protein>
    <submittedName>
        <fullName evidence="7">Lipopolysaccharide biosynthesis protein</fullName>
    </submittedName>
</protein>
<feature type="transmembrane region" description="Helical" evidence="6">
    <location>
        <begin position="352"/>
        <end position="373"/>
    </location>
</feature>
<evidence type="ECO:0000256" key="2">
    <source>
        <dbReference type="ARBA" id="ARBA00022475"/>
    </source>
</evidence>
<keyword evidence="3 6" id="KW-0812">Transmembrane</keyword>
<feature type="transmembrane region" description="Helical" evidence="6">
    <location>
        <begin position="407"/>
        <end position="430"/>
    </location>
</feature>
<evidence type="ECO:0000256" key="3">
    <source>
        <dbReference type="ARBA" id="ARBA00022692"/>
    </source>
</evidence>
<accession>A0ABV1NHT4</accession>
<feature type="transmembrane region" description="Helical" evidence="6">
    <location>
        <begin position="94"/>
        <end position="114"/>
    </location>
</feature>
<gene>
    <name evidence="7" type="ORF">ABE960_07355</name>
</gene>
<evidence type="ECO:0000256" key="4">
    <source>
        <dbReference type="ARBA" id="ARBA00022989"/>
    </source>
</evidence>
<feature type="transmembrane region" description="Helical" evidence="6">
    <location>
        <begin position="53"/>
        <end position="82"/>
    </location>
</feature>
<keyword evidence="4 6" id="KW-1133">Transmembrane helix</keyword>
<organism evidence="7 8">
    <name type="scientific">Halomonas aquatica</name>
    <dbReference type="NCBI Taxonomy" id="3151123"/>
    <lineage>
        <taxon>Bacteria</taxon>
        <taxon>Pseudomonadati</taxon>
        <taxon>Pseudomonadota</taxon>
        <taxon>Gammaproteobacteria</taxon>
        <taxon>Oceanospirillales</taxon>
        <taxon>Halomonadaceae</taxon>
        <taxon>Halomonas</taxon>
    </lineage>
</organism>
<sequence length="440" mass="47320">MNSKRTSPHRALVRLRRSRFARNVAMVAAGTAGAQAITMAFSPVVTRIYGPEIFGLLGTFMAIVAVAIPVAGLAYPIAIVLPKDDRDALGLARLSAMLSVAVSLMIAVALWVGGDWLSVTLGAESIGGYLFLIPLAMLFAASMQIAQQWLIRKKEFGVLARSAIVQSLILNGAKTGIGWLHPLSAVLIVLATLGPALHAALLFIGARRRYGAGATEAQGTSGATLKELAHRHRDFPFYRAPQNFINAASRSMPVLMLAAFFGPAAAGFYTVGQMVMGMPSTLMGKAVQNVFYPRITEAAHNGENLHQHIVRATGALLAIGIVPFGLVMLFGPWLFSFVFGEAWAVAGEYARWLALFFLFNFINNPSVASVPVLGIQGGLLIYELFSTGGKVVGLLVGVYWFDSDVWAVALFSVIGVIAYSAMILWIFLCAKQWRKDEKTS</sequence>
<comment type="subcellular location">
    <subcellularLocation>
        <location evidence="1">Cell membrane</location>
        <topology evidence="1">Multi-pass membrane protein</topology>
    </subcellularLocation>
</comment>
<dbReference type="Proteomes" id="UP001442468">
    <property type="component" value="Unassembled WGS sequence"/>
</dbReference>
<reference evidence="7 8" key="1">
    <citation type="submission" date="2024-05" db="EMBL/GenBank/DDBJ databases">
        <title>Halomonas sp. SSM6 16S ribosomal RNA gene Genome sequencing and assembly.</title>
        <authorList>
            <person name="Yook S."/>
        </authorList>
    </citation>
    <scope>NUCLEOTIDE SEQUENCE [LARGE SCALE GENOMIC DNA]</scope>
    <source>
        <strain evidence="7 8">SSM6</strain>
    </source>
</reference>
<comment type="caution">
    <text evidence="7">The sequence shown here is derived from an EMBL/GenBank/DDBJ whole genome shotgun (WGS) entry which is preliminary data.</text>
</comment>
<keyword evidence="8" id="KW-1185">Reference proteome</keyword>
<keyword evidence="2" id="KW-1003">Cell membrane</keyword>
<dbReference type="PANTHER" id="PTHR30250:SF28">
    <property type="entry name" value="POLYSACCHARIDE BIOSYNTHESIS PROTEIN"/>
    <property type="match status" value="1"/>
</dbReference>
<feature type="transmembrane region" description="Helical" evidence="6">
    <location>
        <begin position="183"/>
        <end position="204"/>
    </location>
</feature>
<feature type="transmembrane region" description="Helical" evidence="6">
    <location>
        <begin position="20"/>
        <end position="41"/>
    </location>
</feature>
<feature type="transmembrane region" description="Helical" evidence="6">
    <location>
        <begin position="158"/>
        <end position="177"/>
    </location>
</feature>
<feature type="transmembrane region" description="Helical" evidence="6">
    <location>
        <begin position="315"/>
        <end position="340"/>
    </location>
</feature>
<dbReference type="EMBL" id="JBEGCJ010000003">
    <property type="protein sequence ID" value="MEQ6917334.1"/>
    <property type="molecule type" value="Genomic_DNA"/>
</dbReference>
<keyword evidence="5 6" id="KW-0472">Membrane</keyword>
<evidence type="ECO:0000313" key="8">
    <source>
        <dbReference type="Proteomes" id="UP001442468"/>
    </source>
</evidence>
<dbReference type="Pfam" id="PF13440">
    <property type="entry name" value="Polysacc_synt_3"/>
    <property type="match status" value="1"/>
</dbReference>
<dbReference type="PANTHER" id="PTHR30250">
    <property type="entry name" value="PST FAMILY PREDICTED COLANIC ACID TRANSPORTER"/>
    <property type="match status" value="1"/>
</dbReference>
<feature type="transmembrane region" description="Helical" evidence="6">
    <location>
        <begin position="126"/>
        <end position="146"/>
    </location>
</feature>
<evidence type="ECO:0000313" key="7">
    <source>
        <dbReference type="EMBL" id="MEQ6917334.1"/>
    </source>
</evidence>